<sequence length="138" mass="15834">MNTTKVIMSTPINSMATVLTVSHESNVNIKLEKPNIMPHEETSNDSCQLNDTISLNTNQTLAEKIDKNPGFMVLSLCLQNVTDLKNLNNLEEPDEDKMYGEYVTQRLSLIENKTVKQYIKLEIDKLFYSYKKNMSIEK</sequence>
<name>A0A5E4MWB8_9HEMI</name>
<evidence type="ECO:0000313" key="1">
    <source>
        <dbReference type="EMBL" id="VVC34741.1"/>
    </source>
</evidence>
<organism evidence="1 2">
    <name type="scientific">Cinara cedri</name>
    <dbReference type="NCBI Taxonomy" id="506608"/>
    <lineage>
        <taxon>Eukaryota</taxon>
        <taxon>Metazoa</taxon>
        <taxon>Ecdysozoa</taxon>
        <taxon>Arthropoda</taxon>
        <taxon>Hexapoda</taxon>
        <taxon>Insecta</taxon>
        <taxon>Pterygota</taxon>
        <taxon>Neoptera</taxon>
        <taxon>Paraneoptera</taxon>
        <taxon>Hemiptera</taxon>
        <taxon>Sternorrhyncha</taxon>
        <taxon>Aphidomorpha</taxon>
        <taxon>Aphidoidea</taxon>
        <taxon>Aphididae</taxon>
        <taxon>Lachninae</taxon>
        <taxon>Cinara</taxon>
    </lineage>
</organism>
<dbReference type="OrthoDB" id="6617479at2759"/>
<proteinExistence type="predicted"/>
<protein>
    <submittedName>
        <fullName evidence="1">Uncharacterized protein</fullName>
    </submittedName>
</protein>
<keyword evidence="2" id="KW-1185">Reference proteome</keyword>
<gene>
    <name evidence="1" type="ORF">CINCED_3A000494</name>
</gene>
<dbReference type="AlphaFoldDB" id="A0A5E4MWB8"/>
<evidence type="ECO:0000313" key="2">
    <source>
        <dbReference type="Proteomes" id="UP000325440"/>
    </source>
</evidence>
<dbReference type="EMBL" id="CABPRJ010001011">
    <property type="protein sequence ID" value="VVC34741.1"/>
    <property type="molecule type" value="Genomic_DNA"/>
</dbReference>
<dbReference type="Proteomes" id="UP000325440">
    <property type="component" value="Unassembled WGS sequence"/>
</dbReference>
<accession>A0A5E4MWB8</accession>
<reference evidence="1 2" key="1">
    <citation type="submission" date="2019-08" db="EMBL/GenBank/DDBJ databases">
        <authorList>
            <person name="Alioto T."/>
            <person name="Alioto T."/>
            <person name="Gomez Garrido J."/>
        </authorList>
    </citation>
    <scope>NUCLEOTIDE SEQUENCE [LARGE SCALE GENOMIC DNA]</scope>
</reference>